<dbReference type="PaxDb" id="3880-AES97591"/>
<reference evidence="2" key="3">
    <citation type="submission" date="2015-04" db="UniProtKB">
        <authorList>
            <consortium name="EnsemblPlants"/>
        </authorList>
    </citation>
    <scope>IDENTIFICATION</scope>
    <source>
        <strain evidence="2">cv. Jemalong A17</strain>
    </source>
</reference>
<name>G7K1J7_MEDTR</name>
<dbReference type="PANTHER" id="PTHR47074:SF48">
    <property type="entry name" value="POLYNUCLEOTIDYL TRANSFERASE, RIBONUCLEASE H-LIKE SUPERFAMILY PROTEIN"/>
    <property type="match status" value="1"/>
</dbReference>
<accession>G7K1J7</accession>
<reference evidence="1 3" key="1">
    <citation type="journal article" date="2011" name="Nature">
        <title>The Medicago genome provides insight into the evolution of rhizobial symbioses.</title>
        <authorList>
            <person name="Young N.D."/>
            <person name="Debelle F."/>
            <person name="Oldroyd G.E."/>
            <person name="Geurts R."/>
            <person name="Cannon S.B."/>
            <person name="Udvardi M.K."/>
            <person name="Benedito V.A."/>
            <person name="Mayer K.F."/>
            <person name="Gouzy J."/>
            <person name="Schoof H."/>
            <person name="Van de Peer Y."/>
            <person name="Proost S."/>
            <person name="Cook D.R."/>
            <person name="Meyers B.C."/>
            <person name="Spannagl M."/>
            <person name="Cheung F."/>
            <person name="De Mita S."/>
            <person name="Krishnakumar V."/>
            <person name="Gundlach H."/>
            <person name="Zhou S."/>
            <person name="Mudge J."/>
            <person name="Bharti A.K."/>
            <person name="Murray J.D."/>
            <person name="Naoumkina M.A."/>
            <person name="Rosen B."/>
            <person name="Silverstein K.A."/>
            <person name="Tang H."/>
            <person name="Rombauts S."/>
            <person name="Zhao P.X."/>
            <person name="Zhou P."/>
            <person name="Barbe V."/>
            <person name="Bardou P."/>
            <person name="Bechner M."/>
            <person name="Bellec A."/>
            <person name="Berger A."/>
            <person name="Berges H."/>
            <person name="Bidwell S."/>
            <person name="Bisseling T."/>
            <person name="Choisne N."/>
            <person name="Couloux A."/>
            <person name="Denny R."/>
            <person name="Deshpande S."/>
            <person name="Dai X."/>
            <person name="Doyle J.J."/>
            <person name="Dudez A.M."/>
            <person name="Farmer A.D."/>
            <person name="Fouteau S."/>
            <person name="Franken C."/>
            <person name="Gibelin C."/>
            <person name="Gish J."/>
            <person name="Goldstein S."/>
            <person name="Gonzalez A.J."/>
            <person name="Green P.J."/>
            <person name="Hallab A."/>
            <person name="Hartog M."/>
            <person name="Hua A."/>
            <person name="Humphray S.J."/>
            <person name="Jeong D.H."/>
            <person name="Jing Y."/>
            <person name="Jocker A."/>
            <person name="Kenton S.M."/>
            <person name="Kim D.J."/>
            <person name="Klee K."/>
            <person name="Lai H."/>
            <person name="Lang C."/>
            <person name="Lin S."/>
            <person name="Macmil S.L."/>
            <person name="Magdelenat G."/>
            <person name="Matthews L."/>
            <person name="McCorrison J."/>
            <person name="Monaghan E.L."/>
            <person name="Mun J.H."/>
            <person name="Najar F.Z."/>
            <person name="Nicholson C."/>
            <person name="Noirot C."/>
            <person name="O'Bleness M."/>
            <person name="Paule C.R."/>
            <person name="Poulain J."/>
            <person name="Prion F."/>
            <person name="Qin B."/>
            <person name="Qu C."/>
            <person name="Retzel E.F."/>
            <person name="Riddle C."/>
            <person name="Sallet E."/>
            <person name="Samain S."/>
            <person name="Samson N."/>
            <person name="Sanders I."/>
            <person name="Saurat O."/>
            <person name="Scarpelli C."/>
            <person name="Schiex T."/>
            <person name="Segurens B."/>
            <person name="Severin A.J."/>
            <person name="Sherrier D.J."/>
            <person name="Shi R."/>
            <person name="Sims S."/>
            <person name="Singer S.R."/>
            <person name="Sinharoy S."/>
            <person name="Sterck L."/>
            <person name="Viollet A."/>
            <person name="Wang B.B."/>
            <person name="Wang K."/>
            <person name="Wang M."/>
            <person name="Wang X."/>
            <person name="Warfsmann J."/>
            <person name="Weissenbach J."/>
            <person name="White D.D."/>
            <person name="White J.D."/>
            <person name="Wiley G.B."/>
            <person name="Wincker P."/>
            <person name="Xing Y."/>
            <person name="Yang L."/>
            <person name="Yao Z."/>
            <person name="Ying F."/>
            <person name="Zhai J."/>
            <person name="Zhou L."/>
            <person name="Zuber A."/>
            <person name="Denarie J."/>
            <person name="Dixon R.A."/>
            <person name="May G.D."/>
            <person name="Schwartz D.C."/>
            <person name="Rogers J."/>
            <person name="Quetier F."/>
            <person name="Town C.D."/>
            <person name="Roe B.A."/>
        </authorList>
    </citation>
    <scope>NUCLEOTIDE SEQUENCE [LARGE SCALE GENOMIC DNA]</scope>
    <source>
        <strain evidence="1">A17</strain>
        <strain evidence="2 3">cv. Jemalong A17</strain>
    </source>
</reference>
<dbReference type="EMBL" id="CM001221">
    <property type="protein sequence ID" value="AES97591.1"/>
    <property type="molecule type" value="Genomic_DNA"/>
</dbReference>
<protein>
    <recommendedName>
        <fullName evidence="4">RNase H type-1 domain-containing protein</fullName>
    </recommendedName>
</protein>
<evidence type="ECO:0008006" key="4">
    <source>
        <dbReference type="Google" id="ProtNLM"/>
    </source>
</evidence>
<dbReference type="Proteomes" id="UP000002051">
    <property type="component" value="Chromosome 5"/>
</dbReference>
<evidence type="ECO:0000313" key="2">
    <source>
        <dbReference type="EnsemblPlants" id="AES97591"/>
    </source>
</evidence>
<dbReference type="HOGENOM" id="CLU_2200877_0_0_1"/>
<dbReference type="OMA" id="PHEAEAW"/>
<sequence>MTNQRQEGWIRSLAAEVKCNVDATIFKDQGCYGIDMCLTGDRGEFMRAKTAWYRGLSQPNEAEARGLKEARKWLGTLRYTSVSIELDCKQWLTTSLAISTPNPRSTLF</sequence>
<evidence type="ECO:0000313" key="3">
    <source>
        <dbReference type="Proteomes" id="UP000002051"/>
    </source>
</evidence>
<dbReference type="InterPro" id="IPR052929">
    <property type="entry name" value="RNase_H-like_EbsB-rel"/>
</dbReference>
<organism evidence="1 3">
    <name type="scientific">Medicago truncatula</name>
    <name type="common">Barrel medic</name>
    <name type="synonym">Medicago tribuloides</name>
    <dbReference type="NCBI Taxonomy" id="3880"/>
    <lineage>
        <taxon>Eukaryota</taxon>
        <taxon>Viridiplantae</taxon>
        <taxon>Streptophyta</taxon>
        <taxon>Embryophyta</taxon>
        <taxon>Tracheophyta</taxon>
        <taxon>Spermatophyta</taxon>
        <taxon>Magnoliopsida</taxon>
        <taxon>eudicotyledons</taxon>
        <taxon>Gunneridae</taxon>
        <taxon>Pentapetalae</taxon>
        <taxon>rosids</taxon>
        <taxon>fabids</taxon>
        <taxon>Fabales</taxon>
        <taxon>Fabaceae</taxon>
        <taxon>Papilionoideae</taxon>
        <taxon>50 kb inversion clade</taxon>
        <taxon>NPAAA clade</taxon>
        <taxon>Hologalegina</taxon>
        <taxon>IRL clade</taxon>
        <taxon>Trifolieae</taxon>
        <taxon>Medicago</taxon>
    </lineage>
</organism>
<gene>
    <name evidence="1" type="ordered locus">MTR_5g056500</name>
</gene>
<dbReference type="PANTHER" id="PTHR47074">
    <property type="entry name" value="BNAC02G40300D PROTEIN"/>
    <property type="match status" value="1"/>
</dbReference>
<dbReference type="EnsemblPlants" id="AES97591">
    <property type="protein sequence ID" value="AES97591"/>
    <property type="gene ID" value="MTR_5g056500"/>
</dbReference>
<evidence type="ECO:0000313" key="1">
    <source>
        <dbReference type="EMBL" id="AES97591.1"/>
    </source>
</evidence>
<dbReference type="AlphaFoldDB" id="G7K1J7"/>
<reference evidence="1 3" key="2">
    <citation type="journal article" date="2014" name="BMC Genomics">
        <title>An improved genome release (version Mt4.0) for the model legume Medicago truncatula.</title>
        <authorList>
            <person name="Tang H."/>
            <person name="Krishnakumar V."/>
            <person name="Bidwell S."/>
            <person name="Rosen B."/>
            <person name="Chan A."/>
            <person name="Zhou S."/>
            <person name="Gentzbittel L."/>
            <person name="Childs K.L."/>
            <person name="Yandell M."/>
            <person name="Gundlach H."/>
            <person name="Mayer K.F."/>
            <person name="Schwartz D.C."/>
            <person name="Town C.D."/>
        </authorList>
    </citation>
    <scope>GENOME REANNOTATION</scope>
    <source>
        <strain evidence="2 3">cv. Jemalong A17</strain>
    </source>
</reference>
<proteinExistence type="predicted"/>
<keyword evidence="3" id="KW-1185">Reference proteome</keyword>